<accession>M1NE18</accession>
<dbReference type="KEGG" id="dsf:UWK_01384"/>
<dbReference type="Proteomes" id="UP000011721">
    <property type="component" value="Chromosome"/>
</dbReference>
<evidence type="ECO:0000313" key="2">
    <source>
        <dbReference type="EMBL" id="AGF77944.1"/>
    </source>
</evidence>
<gene>
    <name evidence="2" type="ordered locus">UWK_01384</name>
</gene>
<evidence type="ECO:0000256" key="1">
    <source>
        <dbReference type="SAM" id="Phobius"/>
    </source>
</evidence>
<keyword evidence="3" id="KW-1185">Reference proteome</keyword>
<name>M1NE18_DESSD</name>
<dbReference type="EMBL" id="CP003985">
    <property type="protein sequence ID" value="AGF77944.1"/>
    <property type="molecule type" value="Genomic_DNA"/>
</dbReference>
<dbReference type="AlphaFoldDB" id="M1NE18"/>
<dbReference type="HOGENOM" id="CLU_2205849_0_0_7"/>
<proteinExistence type="predicted"/>
<sequence length="107" mass="12280">MGIFMDHNGQNSLIGIFFLIPVWHIVDSIAISNCLDNFIKEKRGSSLPLTFLLGRAAKAMDNPLVYRLFPHVAKRKNNWEAPEDYFLKIQSKIDSTTEITMQEVRGR</sequence>
<organism evidence="2 3">
    <name type="scientific">Desulfocapsa sulfexigens (strain DSM 10523 / SB164P1)</name>
    <dbReference type="NCBI Taxonomy" id="1167006"/>
    <lineage>
        <taxon>Bacteria</taxon>
        <taxon>Pseudomonadati</taxon>
        <taxon>Thermodesulfobacteriota</taxon>
        <taxon>Desulfobulbia</taxon>
        <taxon>Desulfobulbales</taxon>
        <taxon>Desulfocapsaceae</taxon>
        <taxon>Desulfocapsa</taxon>
    </lineage>
</organism>
<keyword evidence="1" id="KW-0472">Membrane</keyword>
<keyword evidence="1" id="KW-1133">Transmembrane helix</keyword>
<reference evidence="3" key="1">
    <citation type="journal article" date="2013" name="Stand. Genomic Sci.">
        <title>Complete genome sequence of Desulfocapsa sulfexigens, a marine deltaproteobacterium specialized in disproportionating inorganic sulfur compounds.</title>
        <authorList>
            <person name="Finster K.W."/>
            <person name="Kjeldsen K.U."/>
            <person name="Kube M."/>
            <person name="Reinhardt R."/>
            <person name="Mussmann M."/>
            <person name="Amann R."/>
            <person name="Schreiber L."/>
        </authorList>
    </citation>
    <scope>NUCLEOTIDE SEQUENCE [LARGE SCALE GENOMIC DNA]</scope>
    <source>
        <strain evidence="3">DSM 10523 / SB164P1</strain>
    </source>
</reference>
<evidence type="ECO:0000313" key="3">
    <source>
        <dbReference type="Proteomes" id="UP000011721"/>
    </source>
</evidence>
<keyword evidence="1" id="KW-0812">Transmembrane</keyword>
<feature type="transmembrane region" description="Helical" evidence="1">
    <location>
        <begin position="12"/>
        <end position="35"/>
    </location>
</feature>
<protein>
    <submittedName>
        <fullName evidence="2">Uncharacterized protein</fullName>
    </submittedName>
</protein>